<dbReference type="GO" id="GO:0003824">
    <property type="term" value="F:catalytic activity"/>
    <property type="evidence" value="ECO:0007669"/>
    <property type="project" value="InterPro"/>
</dbReference>
<dbReference type="RefSeq" id="WP_154459111.1">
    <property type="nucleotide sequence ID" value="NZ_VUMM01000001.1"/>
</dbReference>
<dbReference type="NCBIfam" id="TIGR01212">
    <property type="entry name" value="TIGR01212 family radical SAM protein"/>
    <property type="match status" value="1"/>
</dbReference>
<evidence type="ECO:0000259" key="7">
    <source>
        <dbReference type="SMART" id="SM00729"/>
    </source>
</evidence>
<dbReference type="GO" id="GO:0046872">
    <property type="term" value="F:metal ion binding"/>
    <property type="evidence" value="ECO:0007669"/>
    <property type="project" value="UniProtKB-KW"/>
</dbReference>
<dbReference type="InterPro" id="IPR032432">
    <property type="entry name" value="Radical_SAM_C"/>
</dbReference>
<dbReference type="InterPro" id="IPR006638">
    <property type="entry name" value="Elp3/MiaA/NifB-like_rSAM"/>
</dbReference>
<reference evidence="8 9" key="1">
    <citation type="submission" date="2019-08" db="EMBL/GenBank/DDBJ databases">
        <title>In-depth cultivation of the pig gut microbiome towards novel bacterial diversity and tailored functional studies.</title>
        <authorList>
            <person name="Wylensek D."/>
            <person name="Hitch T.C.A."/>
            <person name="Clavel T."/>
        </authorList>
    </citation>
    <scope>NUCLEOTIDE SEQUENCE [LARGE SCALE GENOMIC DNA]</scope>
    <source>
        <strain evidence="8 9">LKV-178-WT-2G</strain>
    </source>
</reference>
<dbReference type="InterPro" id="IPR007197">
    <property type="entry name" value="rSAM"/>
</dbReference>
<keyword evidence="9" id="KW-1185">Reference proteome</keyword>
<evidence type="ECO:0000256" key="3">
    <source>
        <dbReference type="ARBA" id="ARBA00022691"/>
    </source>
</evidence>
<evidence type="ECO:0000256" key="1">
    <source>
        <dbReference type="ARBA" id="ARBA00001966"/>
    </source>
</evidence>
<dbReference type="Proteomes" id="UP000470082">
    <property type="component" value="Unassembled WGS sequence"/>
</dbReference>
<dbReference type="SFLD" id="SFLDS00029">
    <property type="entry name" value="Radical_SAM"/>
    <property type="match status" value="1"/>
</dbReference>
<dbReference type="Pfam" id="PF04055">
    <property type="entry name" value="Radical_SAM"/>
    <property type="match status" value="1"/>
</dbReference>
<sequence length="315" mass="36639">MKNPYRYSFDNKRYQTMNYYLKSKYNCKIAKVPLNAHFTCPNRDGTKSIGGCTFCSSKGSGDSVLGFNENVMEQYEIGLSRMKRKWPDCKGFAYFQSYSNTYAPFSVLKDLYDPFFEKEDVFGICIATRADCIDDEFLEYLDKKSVLKETWIELGLQSIHEDTMDLCNRCHNTKIVYDIIQKIKKTHIKCCVHIMNSLPYESKEKMIETAEWVAHSNCDAIKIHMLHLIQGTQMANDYLKNPFPLLSKEEYIDIVVSQLEILPESMIIERLTGDGIASDLIAPDWTIKKTIVLNDIDKEMVKRNTWQGKYYKKNL</sequence>
<accession>A0A7X2N1D6</accession>
<evidence type="ECO:0000256" key="4">
    <source>
        <dbReference type="ARBA" id="ARBA00022723"/>
    </source>
</evidence>
<comment type="caution">
    <text evidence="8">The sequence shown here is derived from an EMBL/GenBank/DDBJ whole genome shotgun (WGS) entry which is preliminary data.</text>
</comment>
<keyword evidence="5" id="KW-0408">Iron</keyword>
<dbReference type="SUPFAM" id="SSF102114">
    <property type="entry name" value="Radical SAM enzymes"/>
    <property type="match status" value="1"/>
</dbReference>
<dbReference type="InterPro" id="IPR039661">
    <property type="entry name" value="ELP3"/>
</dbReference>
<dbReference type="SFLD" id="SFLDG01086">
    <property type="entry name" value="elongater_protein-like"/>
    <property type="match status" value="1"/>
</dbReference>
<dbReference type="EMBL" id="VUMM01000001">
    <property type="protein sequence ID" value="MSS00637.1"/>
    <property type="molecule type" value="Genomic_DNA"/>
</dbReference>
<dbReference type="Gene3D" id="3.80.30.20">
    <property type="entry name" value="tm_1862 like domain"/>
    <property type="match status" value="1"/>
</dbReference>
<dbReference type="InterPro" id="IPR005911">
    <property type="entry name" value="YhcC-like"/>
</dbReference>
<dbReference type="PANTHER" id="PTHR11135">
    <property type="entry name" value="HISTONE ACETYLTRANSFERASE-RELATED"/>
    <property type="match status" value="1"/>
</dbReference>
<evidence type="ECO:0000256" key="2">
    <source>
        <dbReference type="ARBA" id="ARBA00022485"/>
    </source>
</evidence>
<evidence type="ECO:0000313" key="9">
    <source>
        <dbReference type="Proteomes" id="UP000470082"/>
    </source>
</evidence>
<dbReference type="SFLD" id="SFLDG01091">
    <property type="entry name" value="uncharacterized_CHP01210-like"/>
    <property type="match status" value="1"/>
</dbReference>
<keyword evidence="3" id="KW-0949">S-adenosyl-L-methionine</keyword>
<proteinExistence type="predicted"/>
<dbReference type="GO" id="GO:0051539">
    <property type="term" value="F:4 iron, 4 sulfur cluster binding"/>
    <property type="evidence" value="ECO:0007669"/>
    <property type="project" value="UniProtKB-KW"/>
</dbReference>
<keyword evidence="4" id="KW-0479">Metal-binding</keyword>
<gene>
    <name evidence="8" type="ORF">FYJ50_00650</name>
</gene>
<keyword evidence="2" id="KW-0004">4Fe-4S</keyword>
<dbReference type="InterPro" id="IPR058240">
    <property type="entry name" value="rSAM_sf"/>
</dbReference>
<name>A0A7X2N1D6_9FIRM</name>
<evidence type="ECO:0000256" key="6">
    <source>
        <dbReference type="ARBA" id="ARBA00023014"/>
    </source>
</evidence>
<protein>
    <submittedName>
        <fullName evidence="8">TIGR01212 family radical SAM protein</fullName>
    </submittedName>
</protein>
<dbReference type="SMART" id="SM00729">
    <property type="entry name" value="Elp3"/>
    <property type="match status" value="1"/>
</dbReference>
<comment type="cofactor">
    <cofactor evidence="1">
        <name>[4Fe-4S] cluster</name>
        <dbReference type="ChEBI" id="CHEBI:49883"/>
    </cofactor>
</comment>
<dbReference type="AlphaFoldDB" id="A0A7X2N1D6"/>
<dbReference type="PANTHER" id="PTHR11135:SF1">
    <property type="entry name" value="PROTEIN YHCC"/>
    <property type="match status" value="1"/>
</dbReference>
<evidence type="ECO:0000256" key="5">
    <source>
        <dbReference type="ARBA" id="ARBA00023004"/>
    </source>
</evidence>
<dbReference type="Pfam" id="PF16199">
    <property type="entry name" value="Radical_SAM_C"/>
    <property type="match status" value="1"/>
</dbReference>
<evidence type="ECO:0000313" key="8">
    <source>
        <dbReference type="EMBL" id="MSS00637.1"/>
    </source>
</evidence>
<organism evidence="8 9">
    <name type="scientific">Floccifex porci</name>
    <dbReference type="NCBI Taxonomy" id="2606629"/>
    <lineage>
        <taxon>Bacteria</taxon>
        <taxon>Bacillati</taxon>
        <taxon>Bacillota</taxon>
        <taxon>Erysipelotrichia</taxon>
        <taxon>Erysipelotrichales</taxon>
        <taxon>Erysipelotrichaceae</taxon>
        <taxon>Floccifex</taxon>
    </lineage>
</organism>
<feature type="domain" description="Elp3/MiaA/NifB-like radical SAM core" evidence="7">
    <location>
        <begin position="30"/>
        <end position="257"/>
    </location>
</feature>
<dbReference type="InterPro" id="IPR023404">
    <property type="entry name" value="rSAM_horseshoe"/>
</dbReference>
<keyword evidence="6" id="KW-0411">Iron-sulfur</keyword>